<dbReference type="Proteomes" id="UP001564626">
    <property type="component" value="Unassembled WGS sequence"/>
</dbReference>
<feature type="chain" id="PRO_5046987217" evidence="2">
    <location>
        <begin position="26"/>
        <end position="526"/>
    </location>
</feature>
<comment type="caution">
    <text evidence="4">The sequence shown here is derived from an EMBL/GenBank/DDBJ whole genome shotgun (WGS) entry which is preliminary data.</text>
</comment>
<gene>
    <name evidence="4" type="ORF">AB8O55_02195</name>
</gene>
<evidence type="ECO:0000256" key="1">
    <source>
        <dbReference type="SAM" id="MobiDB-lite"/>
    </source>
</evidence>
<dbReference type="SUPFAM" id="SSF75304">
    <property type="entry name" value="Amidase signature (AS) enzymes"/>
    <property type="match status" value="1"/>
</dbReference>
<dbReference type="InterPro" id="IPR023631">
    <property type="entry name" value="Amidase_dom"/>
</dbReference>
<evidence type="ECO:0000259" key="3">
    <source>
        <dbReference type="Pfam" id="PF01425"/>
    </source>
</evidence>
<name>A0ABV4CDV6_9PSEU</name>
<evidence type="ECO:0000313" key="4">
    <source>
        <dbReference type="EMBL" id="MEY8038197.1"/>
    </source>
</evidence>
<evidence type="ECO:0000256" key="2">
    <source>
        <dbReference type="SAM" id="SignalP"/>
    </source>
</evidence>
<dbReference type="PANTHER" id="PTHR42678:SF34">
    <property type="entry name" value="OS04G0183300 PROTEIN"/>
    <property type="match status" value="1"/>
</dbReference>
<dbReference type="EMBL" id="JBGEHV010000002">
    <property type="protein sequence ID" value="MEY8038197.1"/>
    <property type="molecule type" value="Genomic_DNA"/>
</dbReference>
<keyword evidence="5" id="KW-1185">Reference proteome</keyword>
<accession>A0ABV4CDV6</accession>
<reference evidence="4 5" key="1">
    <citation type="submission" date="2024-08" db="EMBL/GenBank/DDBJ databases">
        <title>Genome mining of Saccharopolyspora cebuensis PGLac3 from Nigerian medicinal plant.</title>
        <authorList>
            <person name="Ezeobiora C.E."/>
            <person name="Igbokwe N.H."/>
            <person name="Amin D.H."/>
            <person name="Mendie U.E."/>
        </authorList>
    </citation>
    <scope>NUCLEOTIDE SEQUENCE [LARGE SCALE GENOMIC DNA]</scope>
    <source>
        <strain evidence="4 5">PGLac3</strain>
    </source>
</reference>
<feature type="domain" description="Amidase" evidence="3">
    <location>
        <begin position="56"/>
        <end position="503"/>
    </location>
</feature>
<keyword evidence="2" id="KW-0732">Signal</keyword>
<sequence length="526" mass="55203">MLARRRLLSVVLAVPLLLGTGAAEAAPPSPVQVVGLDVVGTARLLAEGRTTSVALVDRYLRRIDAYEDAYADQPGVNAIIAINPHAARRAGELDEERRRGAVRGPLHGVPLVLKDNVDVRGMATTGGSAALRGSRPHDDATQVRRLREAGAIVLAKTNMHEFAMDVTTVSSAGGQTRNPYDQRRHPGGSSGGTGAGVAAAFAPAGLGTDTCGSLRIPAAHTNLVTLRATTGLSSLDGVLPLAGSQDVLGPMATSVRDVAVVLDATAGPDPADPATAQAHGHVPPSYLRGLHPDALRGARLGVVTDYFGDAAAERPTNAVVRTAIADMTAAGAHPVELGPLPRITGELAESSRIKHEFEHHVNAYLARTPGPPELAGLEPPRDRTTLDDVVAAETAIPEVQQRLRTLLDSPALPNDAHDEALRRRDVLRRQLHELMVAHDLDALVYPSVSAPPTELGTRQSHLNCRLAAHSGFPALSVPAGFTPDGLPIGVELMGAPFAEPHLLALGHAYEQRTHHRVPPPTTPPLP</sequence>
<dbReference type="PANTHER" id="PTHR42678">
    <property type="entry name" value="AMIDASE"/>
    <property type="match status" value="1"/>
</dbReference>
<dbReference type="Pfam" id="PF01425">
    <property type="entry name" value="Amidase"/>
    <property type="match status" value="1"/>
</dbReference>
<feature type="region of interest" description="Disordered" evidence="1">
    <location>
        <begin position="171"/>
        <end position="193"/>
    </location>
</feature>
<proteinExistence type="predicted"/>
<feature type="signal peptide" evidence="2">
    <location>
        <begin position="1"/>
        <end position="25"/>
    </location>
</feature>
<dbReference type="InterPro" id="IPR036928">
    <property type="entry name" value="AS_sf"/>
</dbReference>
<organism evidence="4 5">
    <name type="scientific">Saccharopolyspora cebuensis</name>
    <dbReference type="NCBI Taxonomy" id="418759"/>
    <lineage>
        <taxon>Bacteria</taxon>
        <taxon>Bacillati</taxon>
        <taxon>Actinomycetota</taxon>
        <taxon>Actinomycetes</taxon>
        <taxon>Pseudonocardiales</taxon>
        <taxon>Pseudonocardiaceae</taxon>
        <taxon>Saccharopolyspora</taxon>
    </lineage>
</organism>
<evidence type="ECO:0000313" key="5">
    <source>
        <dbReference type="Proteomes" id="UP001564626"/>
    </source>
</evidence>
<dbReference type="RefSeq" id="WP_345360983.1">
    <property type="nucleotide sequence ID" value="NZ_BAABII010000005.1"/>
</dbReference>
<protein>
    <submittedName>
        <fullName evidence="4">Amidase</fullName>
    </submittedName>
</protein>
<dbReference type="Gene3D" id="3.90.1300.10">
    <property type="entry name" value="Amidase signature (AS) domain"/>
    <property type="match status" value="1"/>
</dbReference>